<dbReference type="PANTHER" id="PTHR43798">
    <property type="entry name" value="MONOACYLGLYCEROL LIPASE"/>
    <property type="match status" value="1"/>
</dbReference>
<dbReference type="InterPro" id="IPR029058">
    <property type="entry name" value="AB_hydrolase_fold"/>
</dbReference>
<gene>
    <name evidence="2" type="ORF">NVS88_17415</name>
</gene>
<dbReference type="PRINTS" id="PR00111">
    <property type="entry name" value="ABHYDROLASE"/>
</dbReference>
<feature type="domain" description="AB hydrolase-1" evidence="1">
    <location>
        <begin position="92"/>
        <end position="339"/>
    </location>
</feature>
<dbReference type="InterPro" id="IPR000073">
    <property type="entry name" value="AB_hydrolase_1"/>
</dbReference>
<evidence type="ECO:0000313" key="2">
    <source>
        <dbReference type="EMBL" id="MDG3016337.1"/>
    </source>
</evidence>
<dbReference type="AlphaFoldDB" id="A0A9X4M3X0"/>
<organism evidence="2 3">
    <name type="scientific">Speluncibacter jeojiensis</name>
    <dbReference type="NCBI Taxonomy" id="2710754"/>
    <lineage>
        <taxon>Bacteria</taxon>
        <taxon>Bacillati</taxon>
        <taxon>Actinomycetota</taxon>
        <taxon>Actinomycetes</taxon>
        <taxon>Mycobacteriales</taxon>
        <taxon>Speluncibacteraceae</taxon>
        <taxon>Speluncibacter</taxon>
    </lineage>
</organism>
<reference evidence="2" key="1">
    <citation type="submission" date="2022-08" db="EMBL/GenBank/DDBJ databases">
        <title>Genome analysis of Corynebacteriales strain.</title>
        <authorList>
            <person name="Lee S.D."/>
        </authorList>
    </citation>
    <scope>NUCLEOTIDE SEQUENCE</scope>
    <source>
        <strain evidence="2">D3-21</strain>
    </source>
</reference>
<dbReference type="RefSeq" id="WP_277831423.1">
    <property type="nucleotide sequence ID" value="NZ_JAAIVF010000002.1"/>
</dbReference>
<dbReference type="Gene3D" id="3.40.50.1820">
    <property type="entry name" value="alpha/beta hydrolase"/>
    <property type="match status" value="1"/>
</dbReference>
<keyword evidence="2" id="KW-0378">Hydrolase</keyword>
<evidence type="ECO:0000313" key="3">
    <source>
        <dbReference type="Proteomes" id="UP001152755"/>
    </source>
</evidence>
<dbReference type="EMBL" id="JANRHA010000012">
    <property type="protein sequence ID" value="MDG3016337.1"/>
    <property type="molecule type" value="Genomic_DNA"/>
</dbReference>
<accession>A0A9X4M3X0</accession>
<dbReference type="SUPFAM" id="SSF53474">
    <property type="entry name" value="alpha/beta-Hydrolases"/>
    <property type="match status" value="1"/>
</dbReference>
<protein>
    <submittedName>
        <fullName evidence="2">Alpha/beta hydrolase</fullName>
    </submittedName>
</protein>
<dbReference type="InterPro" id="IPR050266">
    <property type="entry name" value="AB_hydrolase_sf"/>
</dbReference>
<dbReference type="Pfam" id="PF00561">
    <property type="entry name" value="Abhydrolase_1"/>
    <property type="match status" value="1"/>
</dbReference>
<proteinExistence type="predicted"/>
<sequence length="365" mass="38749">MKPSIDRLPLGLVPIGFVPTGIGQAGLVQKLTTGIAAPMSRSRSLAEARARSERRLLDRLLRSPADDPERIPVSGADGCPINVEARGPADGPLVVLSHGWTCSTEVWHAQVNDLARDHRVITYDQRGHGRTPTGAMPLDANTLADDLAAVLQATVPRGRRAVIAGHSMGGMTVIAWAGRHSGQVRRYAGAVLLASTATDRLIADVGVVPVPEGLPWATERIGHAALTARVSAALLPQWGFRYVAVGPDATPAQAEFCRKVVNSCSARNRALWGAAIAGLDIRAALHGLTVPTSVLVGQADRLTPPVHARRIAQVLAETGHLERLLELPRVGHMSQVESPRAFTAELRRLAVLSARSTTAAGRRHA</sequence>
<comment type="caution">
    <text evidence="2">The sequence shown here is derived from an EMBL/GenBank/DDBJ whole genome shotgun (WGS) entry which is preliminary data.</text>
</comment>
<keyword evidence="3" id="KW-1185">Reference proteome</keyword>
<evidence type="ECO:0000259" key="1">
    <source>
        <dbReference type="Pfam" id="PF00561"/>
    </source>
</evidence>
<dbReference type="GO" id="GO:0016787">
    <property type="term" value="F:hydrolase activity"/>
    <property type="evidence" value="ECO:0007669"/>
    <property type="project" value="UniProtKB-KW"/>
</dbReference>
<dbReference type="Proteomes" id="UP001152755">
    <property type="component" value="Unassembled WGS sequence"/>
</dbReference>
<name>A0A9X4M3X0_9ACTN</name>